<dbReference type="InterPro" id="IPR003673">
    <property type="entry name" value="CoA-Trfase_fam_III"/>
</dbReference>
<organism evidence="2 3">
    <name type="scientific">Knufia peltigerae</name>
    <dbReference type="NCBI Taxonomy" id="1002370"/>
    <lineage>
        <taxon>Eukaryota</taxon>
        <taxon>Fungi</taxon>
        <taxon>Dikarya</taxon>
        <taxon>Ascomycota</taxon>
        <taxon>Pezizomycotina</taxon>
        <taxon>Eurotiomycetes</taxon>
        <taxon>Chaetothyriomycetidae</taxon>
        <taxon>Chaetothyriales</taxon>
        <taxon>Trichomeriaceae</taxon>
        <taxon>Knufia</taxon>
    </lineage>
</organism>
<protein>
    <submittedName>
        <fullName evidence="2">Uncharacterized protein</fullName>
    </submittedName>
</protein>
<gene>
    <name evidence="2" type="ORF">H2204_013003</name>
</gene>
<dbReference type="SUPFAM" id="SSF89796">
    <property type="entry name" value="CoA-transferase family III (CaiB/BaiF)"/>
    <property type="match status" value="2"/>
</dbReference>
<dbReference type="Gene3D" id="3.40.50.10540">
    <property type="entry name" value="Crotonobetainyl-coa:carnitine coa-transferase, domain 1"/>
    <property type="match status" value="1"/>
</dbReference>
<dbReference type="AlphaFoldDB" id="A0AA38XRF0"/>
<dbReference type="PANTHER" id="PTHR48229:SF2">
    <property type="entry name" value="CAIB_BAIF FAMILY PROTEIN"/>
    <property type="match status" value="1"/>
</dbReference>
<comment type="caution">
    <text evidence="2">The sequence shown here is derived from an EMBL/GenBank/DDBJ whole genome shotgun (WGS) entry which is preliminary data.</text>
</comment>
<sequence length="573" mass="63387">MGEFIEPQDQKRYSVPVEAQKLFLEQVLLNPQISKHLPEELLHAGHKVRFTGSDLPRLPVNWRVAESSAALHALVAVLVGLLVEKKYGVDAPEVEINTDHAILYPLSLFLWTIDPEGERIEATSAGARLEKYIPNTDLHRRTATRHRAVTTNIYKCADGRWFQLHGSLNPDPVLDAIGLPRERDVDNVEQAKALFQTKIATFGSSEIREKMVAAGQPGDVCNSLTEYLASEQGKANSHVGLFELKHHPSNRQKPVWWAATNDTTSSRPLAGLKVIDMTRIIAAPAVTRGLAELGASVLRITSPKLPDFHSLHPDLNWGKWNAHLDLHLSEDRETLKSLILEADVVVSGYRPFVLKKYGFDRDGILELVSARNHGIIFAQVDTYGWHGPSMDRPGYQPVSDACVGISHGFGKAMGLADGEPVTALFPTSDYSTGLAGVAAVLSALIQRAQVGGSYSIDLALNYYNRWLAQSCGEYPDDVWDQLWASYGRFQFRSDQAMEHTAPIILKMMRDKGCLEERFFQTIHSGALGVNIRCVAPVMTFPNGEIKLGFNVGARGNGLDQARWPMDLTSEVVT</sequence>
<comment type="similarity">
    <text evidence="1">Belongs to the CoA-transferase III family.</text>
</comment>
<dbReference type="Pfam" id="PF02515">
    <property type="entry name" value="CoA_transf_3"/>
    <property type="match status" value="1"/>
</dbReference>
<reference evidence="2" key="1">
    <citation type="submission" date="2022-10" db="EMBL/GenBank/DDBJ databases">
        <title>Culturing micro-colonial fungi from biological soil crusts in the Mojave desert and describing Neophaeococcomyces mojavensis, and introducing the new genera and species Taxawa tesnikishii.</title>
        <authorList>
            <person name="Kurbessoian T."/>
            <person name="Stajich J.E."/>
        </authorList>
    </citation>
    <scope>NUCLEOTIDE SEQUENCE</scope>
    <source>
        <strain evidence="2">TK_35</strain>
    </source>
</reference>
<dbReference type="Proteomes" id="UP001172681">
    <property type="component" value="Unassembled WGS sequence"/>
</dbReference>
<dbReference type="InterPro" id="IPR052985">
    <property type="entry name" value="CoA-trans_III_biosynth/detox"/>
</dbReference>
<dbReference type="PANTHER" id="PTHR48229">
    <property type="entry name" value="CAIB/BAIF FAMILY ENZYME (AFU_ORTHOLOGUE AFUA_1G05360)-RELATED"/>
    <property type="match status" value="1"/>
</dbReference>
<proteinExistence type="inferred from homology"/>
<keyword evidence="3" id="KW-1185">Reference proteome</keyword>
<dbReference type="GO" id="GO:0003824">
    <property type="term" value="F:catalytic activity"/>
    <property type="evidence" value="ECO:0007669"/>
    <property type="project" value="InterPro"/>
</dbReference>
<evidence type="ECO:0000313" key="2">
    <source>
        <dbReference type="EMBL" id="KAJ9618584.1"/>
    </source>
</evidence>
<dbReference type="EMBL" id="JAPDRN010000140">
    <property type="protein sequence ID" value="KAJ9618584.1"/>
    <property type="molecule type" value="Genomic_DNA"/>
</dbReference>
<dbReference type="InterPro" id="IPR023606">
    <property type="entry name" value="CoA-Trfase_III_dom_1_sf"/>
</dbReference>
<name>A0AA38XRF0_9EURO</name>
<accession>A0AA38XRF0</accession>
<evidence type="ECO:0000256" key="1">
    <source>
        <dbReference type="ARBA" id="ARBA00008383"/>
    </source>
</evidence>
<evidence type="ECO:0000313" key="3">
    <source>
        <dbReference type="Proteomes" id="UP001172681"/>
    </source>
</evidence>